<dbReference type="Gene3D" id="3.90.1150.10">
    <property type="entry name" value="Aspartate Aminotransferase, domain 1"/>
    <property type="match status" value="1"/>
</dbReference>
<organism evidence="9 10">
    <name type="scientific">Aneurinibacillus migulanus</name>
    <name type="common">Bacillus migulanus</name>
    <dbReference type="NCBI Taxonomy" id="47500"/>
    <lineage>
        <taxon>Bacteria</taxon>
        <taxon>Bacillati</taxon>
        <taxon>Bacillota</taxon>
        <taxon>Bacilli</taxon>
        <taxon>Bacillales</taxon>
        <taxon>Paenibacillaceae</taxon>
        <taxon>Aneurinibacillus group</taxon>
        <taxon>Aneurinibacillus</taxon>
    </lineage>
</organism>
<dbReference type="PANTHER" id="PTHR21152:SF40">
    <property type="entry name" value="ALANINE--GLYOXYLATE AMINOTRANSFERASE"/>
    <property type="match status" value="1"/>
</dbReference>
<comment type="caution">
    <text evidence="9">The sequence shown here is derived from an EMBL/GenBank/DDBJ whole genome shotgun (WGS) entry which is preliminary data.</text>
</comment>
<evidence type="ECO:0000313" key="9">
    <source>
        <dbReference type="EMBL" id="KON96443.1"/>
    </source>
</evidence>
<reference evidence="9 10" key="1">
    <citation type="submission" date="2015-07" db="EMBL/GenBank/DDBJ databases">
        <title>Fjat-14205 dsm 2895.</title>
        <authorList>
            <person name="Liu B."/>
            <person name="Wang J."/>
            <person name="Zhu Y."/>
            <person name="Liu G."/>
            <person name="Chen Q."/>
            <person name="Chen Z."/>
            <person name="Lan J."/>
            <person name="Che J."/>
            <person name="Ge C."/>
            <person name="Shi H."/>
            <person name="Pan Z."/>
            <person name="Liu X."/>
        </authorList>
    </citation>
    <scope>NUCLEOTIDE SEQUENCE [LARGE SCALE GENOMIC DNA]</scope>
    <source>
        <strain evidence="9 10">DSM 2895</strain>
    </source>
</reference>
<dbReference type="CDD" id="cd06451">
    <property type="entry name" value="AGAT_like"/>
    <property type="match status" value="1"/>
</dbReference>
<gene>
    <name evidence="9" type="ORF">AF333_14125</name>
</gene>
<feature type="binding site" evidence="6">
    <location>
        <position position="347"/>
    </location>
    <ligand>
        <name>substrate</name>
    </ligand>
</feature>
<protein>
    <submittedName>
        <fullName evidence="9">Alanine--glyoxylate aminotransferase</fullName>
    </submittedName>
</protein>
<keyword evidence="3 9" id="KW-0032">Aminotransferase</keyword>
<comment type="cofactor">
    <cofactor evidence="1 7">
        <name>pyridoxal 5'-phosphate</name>
        <dbReference type="ChEBI" id="CHEBI:597326"/>
    </cofactor>
</comment>
<name>A0A0D1XX14_ANEMI</name>
<accession>A0A0D1XX14</accession>
<dbReference type="PANTHER" id="PTHR21152">
    <property type="entry name" value="AMINOTRANSFERASE CLASS V"/>
    <property type="match status" value="1"/>
</dbReference>
<sequence>MRAMFKELNPPSRVLMGPGPSDVHPRVLKAMATPLIGHLDPSFLQIMNETMELMRTVFETKNELTLAMSGTGSSGMETVFVNLLEPGDKVVIGVNGLFGERMVDVAERCGAEVIRIEASWGDIIRPEQVEEVLQEHAGVKAVAVVHAETSTGALQPLSEISQLVHEHEALLIVDAVTSLGGVKVGIDENEVDACYSGTQKCISAPPGLSPVTFSRRAAEAMAKRKSKVQSWYLDLSMIQNYWGQERFYHHTAPISMNYALREALRIVMEEGLENTWERHWKLGRALQSGLEGMGLSLHVAENIRLPQLTSVYIPDGVEDTLVRKQLLEQYGIEIGGGLGALKGKVWRVGLMGFSCQPRNVLLFLAALEEVLAQQGAHVRRGEGRTIAAEIIQK</sequence>
<dbReference type="PIRSF" id="PIRSF000524">
    <property type="entry name" value="SPT"/>
    <property type="match status" value="1"/>
</dbReference>
<dbReference type="PATRIC" id="fig|47500.8.peg.1613"/>
<dbReference type="GO" id="GO:0004760">
    <property type="term" value="F:L-serine-pyruvate transaminase activity"/>
    <property type="evidence" value="ECO:0007669"/>
    <property type="project" value="TreeGrafter"/>
</dbReference>
<dbReference type="Proteomes" id="UP000037269">
    <property type="component" value="Unassembled WGS sequence"/>
</dbReference>
<evidence type="ECO:0000259" key="8">
    <source>
        <dbReference type="Pfam" id="PF00266"/>
    </source>
</evidence>
<dbReference type="InterPro" id="IPR015424">
    <property type="entry name" value="PyrdxlP-dep_Trfase"/>
</dbReference>
<dbReference type="AlphaFoldDB" id="A0A0D1XX14"/>
<keyword evidence="4 9" id="KW-0808">Transferase</keyword>
<dbReference type="GO" id="GO:0008453">
    <property type="term" value="F:alanine-glyoxylate transaminase activity"/>
    <property type="evidence" value="ECO:0007669"/>
    <property type="project" value="TreeGrafter"/>
</dbReference>
<dbReference type="STRING" id="47500.AF333_14125"/>
<dbReference type="GO" id="GO:0019265">
    <property type="term" value="P:glycine biosynthetic process, by transamination of glyoxylate"/>
    <property type="evidence" value="ECO:0007669"/>
    <property type="project" value="TreeGrafter"/>
</dbReference>
<dbReference type="SUPFAM" id="SSF53383">
    <property type="entry name" value="PLP-dependent transferases"/>
    <property type="match status" value="1"/>
</dbReference>
<dbReference type="FunFam" id="3.40.640.10:FF:000027">
    <property type="entry name" value="Serine--pyruvate aminotransferase, mitochondrial"/>
    <property type="match status" value="1"/>
</dbReference>
<feature type="modified residue" description="N6-(pyridoxal phosphate)lysine" evidence="7">
    <location>
        <position position="200"/>
    </location>
</feature>
<evidence type="ECO:0000256" key="3">
    <source>
        <dbReference type="ARBA" id="ARBA00022576"/>
    </source>
</evidence>
<dbReference type="EMBL" id="LGUG01000004">
    <property type="protein sequence ID" value="KON96443.1"/>
    <property type="molecule type" value="Genomic_DNA"/>
</dbReference>
<dbReference type="Gene3D" id="3.40.640.10">
    <property type="entry name" value="Type I PLP-dependent aspartate aminotransferase-like (Major domain)"/>
    <property type="match status" value="1"/>
</dbReference>
<keyword evidence="5 7" id="KW-0663">Pyridoxal phosphate</keyword>
<evidence type="ECO:0000256" key="5">
    <source>
        <dbReference type="ARBA" id="ARBA00022898"/>
    </source>
</evidence>
<proteinExistence type="inferred from homology"/>
<dbReference type="InterPro" id="IPR015422">
    <property type="entry name" value="PyrdxlP-dep_Trfase_small"/>
</dbReference>
<evidence type="ECO:0000256" key="7">
    <source>
        <dbReference type="PIRSR" id="PIRSR000524-50"/>
    </source>
</evidence>
<evidence type="ECO:0000256" key="6">
    <source>
        <dbReference type="PIRSR" id="PIRSR000524-1"/>
    </source>
</evidence>
<comment type="similarity">
    <text evidence="2">Belongs to the class-V pyridoxal-phosphate-dependent aminotransferase family.</text>
</comment>
<dbReference type="InterPro" id="IPR000192">
    <property type="entry name" value="Aminotrans_V_dom"/>
</dbReference>
<evidence type="ECO:0000256" key="4">
    <source>
        <dbReference type="ARBA" id="ARBA00022679"/>
    </source>
</evidence>
<dbReference type="InterPro" id="IPR015421">
    <property type="entry name" value="PyrdxlP-dep_Trfase_major"/>
</dbReference>
<evidence type="ECO:0000256" key="1">
    <source>
        <dbReference type="ARBA" id="ARBA00001933"/>
    </source>
</evidence>
<evidence type="ECO:0000256" key="2">
    <source>
        <dbReference type="ARBA" id="ARBA00009236"/>
    </source>
</evidence>
<dbReference type="Pfam" id="PF00266">
    <property type="entry name" value="Aminotran_5"/>
    <property type="match status" value="1"/>
</dbReference>
<keyword evidence="10" id="KW-1185">Reference proteome</keyword>
<feature type="domain" description="Aminotransferase class V" evidence="8">
    <location>
        <begin position="37"/>
        <end position="337"/>
    </location>
</feature>
<dbReference type="InterPro" id="IPR024169">
    <property type="entry name" value="SP_NH2Trfase/AEP_transaminase"/>
</dbReference>
<evidence type="ECO:0000313" key="10">
    <source>
        <dbReference type="Proteomes" id="UP000037269"/>
    </source>
</evidence>